<dbReference type="InterPro" id="IPR000257">
    <property type="entry name" value="Uroporphyrinogen_deCOase"/>
</dbReference>
<evidence type="ECO:0000259" key="1">
    <source>
        <dbReference type="Pfam" id="PF01208"/>
    </source>
</evidence>
<dbReference type="Gene3D" id="3.20.20.210">
    <property type="match status" value="1"/>
</dbReference>
<proteinExistence type="predicted"/>
<reference evidence="2" key="1">
    <citation type="submission" date="2019-08" db="EMBL/GenBank/DDBJ databases">
        <authorList>
            <person name="Kucharzyk K."/>
            <person name="Murdoch R.W."/>
            <person name="Higgins S."/>
            <person name="Loffler F."/>
        </authorList>
    </citation>
    <scope>NUCLEOTIDE SEQUENCE</scope>
</reference>
<dbReference type="GO" id="GO:0006779">
    <property type="term" value="P:porphyrin-containing compound biosynthetic process"/>
    <property type="evidence" value="ECO:0007669"/>
    <property type="project" value="InterPro"/>
</dbReference>
<protein>
    <recommendedName>
        <fullName evidence="1">Uroporphyrinogen decarboxylase (URO-D) domain-containing protein</fullName>
    </recommendedName>
</protein>
<dbReference type="GO" id="GO:0004853">
    <property type="term" value="F:uroporphyrinogen decarboxylase activity"/>
    <property type="evidence" value="ECO:0007669"/>
    <property type="project" value="InterPro"/>
</dbReference>
<dbReference type="Pfam" id="PF01208">
    <property type="entry name" value="URO-D"/>
    <property type="match status" value="1"/>
</dbReference>
<sequence length="350" mass="38416">MKHLEKRDLVEASLSGEDVWRVPVSAWGHLIPAETDNAEYARAQVAYLKEFDWDWLKINNRATLFAEAWGNRFDFRDYSGVLARYLGSPLGTPADISMIESLDISGGVLGAYLERALKPILKNINGIPAIQTVFSPLTTLAFIAGRPKFHDQAEGNRAHAEALKTMIRDDPQGTHRALKAITKTLGDFAEASVSLGADGIFMAIMLLARDGILTVEEYEEFGKPYDTEILSRVAHARLNLLHICGPHCYFKIAEELPANAISWGSVGQNNPTVGEARKSLDKVLVSGIDEIDTLTNGTPADIEAQAAQTLRASGKRKVFLSPGCCIALTTPKENLHALRQVVERENCYGN</sequence>
<dbReference type="AlphaFoldDB" id="A0A644YF00"/>
<gene>
    <name evidence="2" type="ORF">SDC9_73312</name>
</gene>
<accession>A0A644YF00</accession>
<dbReference type="EMBL" id="VSSQ01004831">
    <property type="protein sequence ID" value="MPM26807.1"/>
    <property type="molecule type" value="Genomic_DNA"/>
</dbReference>
<dbReference type="PANTHER" id="PTHR47099">
    <property type="entry name" value="METHYLCOBAMIDE:COM METHYLTRANSFERASE MTBA"/>
    <property type="match status" value="1"/>
</dbReference>
<dbReference type="InterPro" id="IPR038071">
    <property type="entry name" value="UROD/MetE-like_sf"/>
</dbReference>
<dbReference type="SUPFAM" id="SSF51726">
    <property type="entry name" value="UROD/MetE-like"/>
    <property type="match status" value="1"/>
</dbReference>
<feature type="domain" description="Uroporphyrinogen decarboxylase (URO-D)" evidence="1">
    <location>
        <begin position="34"/>
        <end position="343"/>
    </location>
</feature>
<organism evidence="2">
    <name type="scientific">bioreactor metagenome</name>
    <dbReference type="NCBI Taxonomy" id="1076179"/>
    <lineage>
        <taxon>unclassified sequences</taxon>
        <taxon>metagenomes</taxon>
        <taxon>ecological metagenomes</taxon>
    </lineage>
</organism>
<dbReference type="InterPro" id="IPR052024">
    <property type="entry name" value="Methanogen_methyltrans"/>
</dbReference>
<name>A0A644YF00_9ZZZZ</name>
<comment type="caution">
    <text evidence="2">The sequence shown here is derived from an EMBL/GenBank/DDBJ whole genome shotgun (WGS) entry which is preliminary data.</text>
</comment>
<dbReference type="PANTHER" id="PTHR47099:SF1">
    <property type="entry name" value="METHYLCOBAMIDE:COM METHYLTRANSFERASE MTBA"/>
    <property type="match status" value="1"/>
</dbReference>
<evidence type="ECO:0000313" key="2">
    <source>
        <dbReference type="EMBL" id="MPM26807.1"/>
    </source>
</evidence>